<dbReference type="GO" id="GO:0007274">
    <property type="term" value="P:neuromuscular synaptic transmission"/>
    <property type="evidence" value="ECO:0007669"/>
    <property type="project" value="TreeGrafter"/>
</dbReference>
<feature type="transmembrane region" description="Helical" evidence="1">
    <location>
        <begin position="63"/>
        <end position="83"/>
    </location>
</feature>
<gene>
    <name evidence="2" type="ORF">GWI33_001711</name>
</gene>
<evidence type="ECO:0000256" key="1">
    <source>
        <dbReference type="SAM" id="Phobius"/>
    </source>
</evidence>
<accession>A0A834ML92</accession>
<name>A0A834ML92_RHYFE</name>
<evidence type="ECO:0000313" key="2">
    <source>
        <dbReference type="EMBL" id="KAF7287351.1"/>
    </source>
</evidence>
<keyword evidence="1" id="KW-1133">Transmembrane helix</keyword>
<dbReference type="GO" id="GO:0042734">
    <property type="term" value="C:presynaptic membrane"/>
    <property type="evidence" value="ECO:0007669"/>
    <property type="project" value="TreeGrafter"/>
</dbReference>
<feature type="transmembrane region" description="Helical" evidence="1">
    <location>
        <begin position="95"/>
        <end position="116"/>
    </location>
</feature>
<feature type="transmembrane region" description="Helical" evidence="1">
    <location>
        <begin position="20"/>
        <end position="43"/>
    </location>
</feature>
<dbReference type="Proteomes" id="UP000625711">
    <property type="component" value="Unassembled WGS sequence"/>
</dbReference>
<protein>
    <recommendedName>
        <fullName evidence="4">Fuseless</fullName>
    </recommendedName>
</protein>
<feature type="transmembrane region" description="Helical" evidence="1">
    <location>
        <begin position="226"/>
        <end position="247"/>
    </location>
</feature>
<comment type="caution">
    <text evidence="2">The sequence shown here is derived from an EMBL/GenBank/DDBJ whole genome shotgun (WGS) entry which is preliminary data.</text>
</comment>
<dbReference type="OrthoDB" id="45313at2759"/>
<organism evidence="2 3">
    <name type="scientific">Rhynchophorus ferrugineus</name>
    <name type="common">Red palm weevil</name>
    <name type="synonym">Curculio ferrugineus</name>
    <dbReference type="NCBI Taxonomy" id="354439"/>
    <lineage>
        <taxon>Eukaryota</taxon>
        <taxon>Metazoa</taxon>
        <taxon>Ecdysozoa</taxon>
        <taxon>Arthropoda</taxon>
        <taxon>Hexapoda</taxon>
        <taxon>Insecta</taxon>
        <taxon>Pterygota</taxon>
        <taxon>Neoptera</taxon>
        <taxon>Endopterygota</taxon>
        <taxon>Coleoptera</taxon>
        <taxon>Polyphaga</taxon>
        <taxon>Cucujiformia</taxon>
        <taxon>Curculionidae</taxon>
        <taxon>Dryophthorinae</taxon>
        <taxon>Rhynchophorus</taxon>
    </lineage>
</organism>
<feature type="transmembrane region" description="Helical" evidence="1">
    <location>
        <begin position="299"/>
        <end position="320"/>
    </location>
</feature>
<dbReference type="PANTHER" id="PTHR35270:SF2">
    <property type="entry name" value="FUSELESS, ISOFORM A"/>
    <property type="match status" value="1"/>
</dbReference>
<evidence type="ECO:0008006" key="4">
    <source>
        <dbReference type="Google" id="ProtNLM"/>
    </source>
</evidence>
<dbReference type="Pfam" id="PF15993">
    <property type="entry name" value="Fuseless"/>
    <property type="match status" value="1"/>
</dbReference>
<evidence type="ECO:0000313" key="3">
    <source>
        <dbReference type="Proteomes" id="UP000625711"/>
    </source>
</evidence>
<keyword evidence="3" id="KW-1185">Reference proteome</keyword>
<keyword evidence="1" id="KW-0472">Membrane</keyword>
<feature type="transmembrane region" description="Helical" evidence="1">
    <location>
        <begin position="184"/>
        <end position="206"/>
    </location>
</feature>
<feature type="transmembrane region" description="Helical" evidence="1">
    <location>
        <begin position="259"/>
        <end position="279"/>
    </location>
</feature>
<dbReference type="EMBL" id="JAACXV010000014">
    <property type="protein sequence ID" value="KAF7287351.1"/>
    <property type="molecule type" value="Genomic_DNA"/>
</dbReference>
<reference evidence="2" key="1">
    <citation type="submission" date="2020-08" db="EMBL/GenBank/DDBJ databases">
        <title>Genome sequencing and assembly of the red palm weevil Rhynchophorus ferrugineus.</title>
        <authorList>
            <person name="Dias G.B."/>
            <person name="Bergman C.M."/>
            <person name="Manee M."/>
        </authorList>
    </citation>
    <scope>NUCLEOTIDE SEQUENCE</scope>
    <source>
        <strain evidence="2">AA-2017</strain>
        <tissue evidence="2">Whole larva</tissue>
    </source>
</reference>
<dbReference type="AlphaFoldDB" id="A0A834ML92"/>
<dbReference type="GO" id="GO:0070073">
    <property type="term" value="P:clustering of voltage-gated calcium channels"/>
    <property type="evidence" value="ECO:0007669"/>
    <property type="project" value="TreeGrafter"/>
</dbReference>
<sequence length="399" mass="45068">MRGSTVGLPDTFQGSGTTYYTLITVLDLLFSALIVCPCVVSYWRSVWTLMDIYVSPNDHLLSAVISTSVGVCGHLFFLLFQKVLENNFHPDRSRILFYIVSRLYTICFAFTCVNGWRGPWEILTVHTRTDFKSVMVTTTVGLVALISMRALRNVSSPPCVIVNDSVKGYFEVLTMFRVTVKEKVSLFILDCLFSVLIIGTLVVFVWRGMWIIVDLFLFPDDRIASAHGSLILGYSIIAIVYLLQPIIRSICSKLTGAGRLLFADMFIIFSLIGTINVWRGIWMSLDIYLLPDNQAMSCWITFVVSLTLLILLGCANSLLVRGVYIDAEEPNGKCVVLPCYYLRLIFQAEKLKKFNLKMQMSDKMGKYQMKENNHVVAINTISTIVEANDKKMSNYSEIS</sequence>
<dbReference type="InterPro" id="IPR032751">
    <property type="entry name" value="Fuseless"/>
</dbReference>
<dbReference type="GO" id="GO:0007270">
    <property type="term" value="P:neuron-neuron synaptic transmission"/>
    <property type="evidence" value="ECO:0007669"/>
    <property type="project" value="TreeGrafter"/>
</dbReference>
<proteinExistence type="predicted"/>
<keyword evidence="1" id="KW-0812">Transmembrane</keyword>
<dbReference type="PANTHER" id="PTHR35270">
    <property type="entry name" value="FUSELESS, ISOFORM A"/>
    <property type="match status" value="1"/>
</dbReference>